<reference evidence="1 2" key="1">
    <citation type="submission" date="2013-01" db="EMBL/GenBank/DDBJ databases">
        <authorList>
            <person name="Harkins D.M."/>
            <person name="Durkin A.S."/>
            <person name="Brinkac L.M."/>
            <person name="Haft D.H."/>
            <person name="Selengut J.D."/>
            <person name="Sanka R."/>
            <person name="DePew J."/>
            <person name="Purushe J."/>
            <person name="Tulsiani S.M."/>
            <person name="Graham G.C."/>
            <person name="Burns M.-A."/>
            <person name="Dohnt M.F."/>
            <person name="Smythe L.D."/>
            <person name="McKay D.B."/>
            <person name="Craig S.B."/>
            <person name="Vinetz J.M."/>
            <person name="Sutton G.G."/>
            <person name="Nierman W.C."/>
            <person name="Fouts D.E."/>
        </authorList>
    </citation>
    <scope>NUCLEOTIDE SEQUENCE [LARGE SCALE GENOMIC DNA]</scope>
    <source>
        <strain evidence="1 2">LT2156</strain>
    </source>
</reference>
<comment type="caution">
    <text evidence="1">The sequence shown here is derived from an EMBL/GenBank/DDBJ whole genome shotgun (WGS) entry which is preliminary data.</text>
</comment>
<dbReference type="Proteomes" id="UP000012089">
    <property type="component" value="Unassembled WGS sequence"/>
</dbReference>
<dbReference type="AlphaFoldDB" id="M6HYE5"/>
<proteinExistence type="predicted"/>
<evidence type="ECO:0000313" key="2">
    <source>
        <dbReference type="Proteomes" id="UP000012089"/>
    </source>
</evidence>
<dbReference type="EMBL" id="AFMF02000027">
    <property type="protein sequence ID" value="EMM95921.1"/>
    <property type="molecule type" value="Genomic_DNA"/>
</dbReference>
<name>M6HYE5_LEPIR</name>
<protein>
    <submittedName>
        <fullName evidence="1">Uncharacterized protein</fullName>
    </submittedName>
</protein>
<organism evidence="1 2">
    <name type="scientific">Leptospira interrogans serovar Zanoni str. LT2156</name>
    <dbReference type="NCBI Taxonomy" id="1001601"/>
    <lineage>
        <taxon>Bacteria</taxon>
        <taxon>Pseudomonadati</taxon>
        <taxon>Spirochaetota</taxon>
        <taxon>Spirochaetia</taxon>
        <taxon>Leptospirales</taxon>
        <taxon>Leptospiraceae</taxon>
        <taxon>Leptospira</taxon>
    </lineage>
</organism>
<evidence type="ECO:0000313" key="1">
    <source>
        <dbReference type="EMBL" id="EMM95921.1"/>
    </source>
</evidence>
<accession>M6HYE5</accession>
<sequence>MCLFEPSDSKILFNFWVGYGRKRFTELTALLRVKSMYKITFIIYLNSKRLLV</sequence>
<gene>
    <name evidence="1" type="ORF">LEP1GSC158_0526</name>
</gene>